<protein>
    <submittedName>
        <fullName evidence="4">Tetratricopeptide repeat protein</fullName>
    </submittedName>
</protein>
<organism evidence="4 5">
    <name type="scientific">Gimibacter soli</name>
    <dbReference type="NCBI Taxonomy" id="3024400"/>
    <lineage>
        <taxon>Bacteria</taxon>
        <taxon>Pseudomonadati</taxon>
        <taxon>Pseudomonadota</taxon>
        <taxon>Alphaproteobacteria</taxon>
        <taxon>Kordiimonadales</taxon>
        <taxon>Temperatibacteraceae</taxon>
        <taxon>Gimibacter</taxon>
    </lineage>
</organism>
<dbReference type="InterPro" id="IPR011990">
    <property type="entry name" value="TPR-like_helical_dom_sf"/>
</dbReference>
<comment type="function">
    <text evidence="1">Involved in endocytosis.</text>
</comment>
<evidence type="ECO:0000256" key="3">
    <source>
        <dbReference type="SAM" id="SignalP"/>
    </source>
</evidence>
<comment type="similarity">
    <text evidence="2">Belongs to the YPP1 family.</text>
</comment>
<evidence type="ECO:0000313" key="4">
    <source>
        <dbReference type="EMBL" id="WCL54542.1"/>
    </source>
</evidence>
<sequence>MKRLRTITWLLMTASPLVTLQAGIAADDMTAAEERYGNCLMTASRSPDKGINEALVWQGEGGGAPARHCEAVGLFNIGEYAESAARLELIAEDMRYGRDMPLKDGKRVVGTALMLASIWTQAANAWLMADEITRAEAAIDQALSLAPRGTKVERQALTDRARIAAADGDFDLAYTDLKRVTVTDPGDTSALLLLASAARQTERLAEAEQLLEKIATDRASDPAYWLELGNLKDAEGDTPAARSAWLKVAQMAPDSGAALAAQRNLERIDLKKK</sequence>
<proteinExistence type="inferred from homology"/>
<dbReference type="PANTHER" id="PTHR23083:SF464">
    <property type="entry name" value="TETRATRICOPEPTIDE REPEAT DOMAIN 7, ISOFORM A"/>
    <property type="match status" value="1"/>
</dbReference>
<reference evidence="4" key="1">
    <citation type="submission" date="2023-01" db="EMBL/GenBank/DDBJ databases">
        <title>The genome sequence of Kordiimonadaceae bacterium 6D33.</title>
        <authorList>
            <person name="Liu Y."/>
        </authorList>
    </citation>
    <scope>NUCLEOTIDE SEQUENCE</scope>
    <source>
        <strain evidence="4">6D33</strain>
    </source>
</reference>
<evidence type="ECO:0000256" key="1">
    <source>
        <dbReference type="ARBA" id="ARBA00002550"/>
    </source>
</evidence>
<gene>
    <name evidence="4" type="ORF">PH603_02065</name>
</gene>
<dbReference type="Pfam" id="PF14559">
    <property type="entry name" value="TPR_19"/>
    <property type="match status" value="1"/>
</dbReference>
<dbReference type="SMART" id="SM00028">
    <property type="entry name" value="TPR"/>
    <property type="match status" value="3"/>
</dbReference>
<dbReference type="AlphaFoldDB" id="A0AAF0BLT8"/>
<dbReference type="Gene3D" id="1.25.40.10">
    <property type="entry name" value="Tetratricopeptide repeat domain"/>
    <property type="match status" value="1"/>
</dbReference>
<dbReference type="KEGG" id="gso:PH603_02065"/>
<dbReference type="InterPro" id="IPR019734">
    <property type="entry name" value="TPR_rpt"/>
</dbReference>
<accession>A0AAF0BLT8</accession>
<dbReference type="SUPFAM" id="SSF48452">
    <property type="entry name" value="TPR-like"/>
    <property type="match status" value="1"/>
</dbReference>
<feature type="signal peptide" evidence="3">
    <location>
        <begin position="1"/>
        <end position="25"/>
    </location>
</feature>
<dbReference type="InterPro" id="IPR051722">
    <property type="entry name" value="Endocytosis_PI4K-reg_protein"/>
</dbReference>
<feature type="chain" id="PRO_5042160023" evidence="3">
    <location>
        <begin position="26"/>
        <end position="273"/>
    </location>
</feature>
<evidence type="ECO:0000256" key="2">
    <source>
        <dbReference type="ARBA" id="ARBA00038251"/>
    </source>
</evidence>
<dbReference type="Proteomes" id="UP001217500">
    <property type="component" value="Chromosome"/>
</dbReference>
<dbReference type="RefSeq" id="WP_289504261.1">
    <property type="nucleotide sequence ID" value="NZ_CP116805.1"/>
</dbReference>
<name>A0AAF0BLT8_9PROT</name>
<dbReference type="EMBL" id="CP116805">
    <property type="protein sequence ID" value="WCL54542.1"/>
    <property type="molecule type" value="Genomic_DNA"/>
</dbReference>
<dbReference type="PANTHER" id="PTHR23083">
    <property type="entry name" value="TETRATRICOPEPTIDE REPEAT PROTEIN, TPR"/>
    <property type="match status" value="1"/>
</dbReference>
<evidence type="ECO:0000313" key="5">
    <source>
        <dbReference type="Proteomes" id="UP001217500"/>
    </source>
</evidence>
<keyword evidence="5" id="KW-1185">Reference proteome</keyword>
<keyword evidence="3" id="KW-0732">Signal</keyword>